<evidence type="ECO:0000313" key="3">
    <source>
        <dbReference type="EMBL" id="CAB4292385.1"/>
    </source>
</evidence>
<gene>
    <name evidence="2" type="ORF">CURHAP_LOCUS1547</name>
    <name evidence="3" type="ORF">ORAREDHAP_LOCUS731</name>
</gene>
<dbReference type="EMBL" id="CAEKKB010000001">
    <property type="protein sequence ID" value="CAB4292385.1"/>
    <property type="molecule type" value="Genomic_DNA"/>
</dbReference>
<evidence type="ECO:0000313" key="4">
    <source>
        <dbReference type="Proteomes" id="UP000507222"/>
    </source>
</evidence>
<reference evidence="5" key="1">
    <citation type="journal article" date="2020" name="Genome Biol.">
        <title>Gamete binning: chromosome-level and haplotype-resolved genome assembly enabled by high-throughput single-cell sequencing of gamete genomes.</title>
        <authorList>
            <person name="Campoy J.A."/>
            <person name="Sun H."/>
            <person name="Goel M."/>
            <person name="Jiao W.-B."/>
            <person name="Folz-Donahue K."/>
            <person name="Wang N."/>
            <person name="Rubio M."/>
            <person name="Liu C."/>
            <person name="Kukat C."/>
            <person name="Ruiz D."/>
            <person name="Huettel B."/>
            <person name="Schneeberger K."/>
        </authorList>
    </citation>
    <scope>NUCLEOTIDE SEQUENCE [LARGE SCALE GENOMIC DNA]</scope>
    <source>
        <strain evidence="5">cv. Rojo Pasion</strain>
    </source>
</reference>
<feature type="compositionally biased region" description="Basic and acidic residues" evidence="1">
    <location>
        <begin position="39"/>
        <end position="51"/>
    </location>
</feature>
<keyword evidence="5" id="KW-1185">Reference proteome</keyword>
<proteinExistence type="predicted"/>
<organism evidence="3 5">
    <name type="scientific">Prunus armeniaca</name>
    <name type="common">Apricot</name>
    <name type="synonym">Armeniaca vulgaris</name>
    <dbReference type="NCBI Taxonomy" id="36596"/>
    <lineage>
        <taxon>Eukaryota</taxon>
        <taxon>Viridiplantae</taxon>
        <taxon>Streptophyta</taxon>
        <taxon>Embryophyta</taxon>
        <taxon>Tracheophyta</taxon>
        <taxon>Spermatophyta</taxon>
        <taxon>Magnoliopsida</taxon>
        <taxon>eudicotyledons</taxon>
        <taxon>Gunneridae</taxon>
        <taxon>Pentapetalae</taxon>
        <taxon>rosids</taxon>
        <taxon>fabids</taxon>
        <taxon>Rosales</taxon>
        <taxon>Rosaceae</taxon>
        <taxon>Amygdaloideae</taxon>
        <taxon>Amygdaleae</taxon>
        <taxon>Prunus</taxon>
    </lineage>
</organism>
<evidence type="ECO:0000256" key="1">
    <source>
        <dbReference type="SAM" id="MobiDB-lite"/>
    </source>
</evidence>
<dbReference type="EMBL" id="CAEKDK010000001">
    <property type="protein sequence ID" value="CAB4262333.1"/>
    <property type="molecule type" value="Genomic_DNA"/>
</dbReference>
<dbReference type="Proteomes" id="UP000507222">
    <property type="component" value="Unassembled WGS sequence"/>
</dbReference>
<feature type="region of interest" description="Disordered" evidence="1">
    <location>
        <begin position="29"/>
        <end position="76"/>
    </location>
</feature>
<sequence>MSKTESIPPVADMRYESFLDKSKQDIESSGLVLGRWRHERSSRLGEPRHLQQGDSSTNQYMQEEEGGDPSDRGQGLRIGLGLLTQSSDSFNLGLIIEGTMQRHEYRKTNRGGEDNDGCPGEERIPPTLELCSLTYGGGGKKARRHQMLTVDLLQEA</sequence>
<reference evidence="3 4" key="2">
    <citation type="submission" date="2020-05" db="EMBL/GenBank/DDBJ databases">
        <authorList>
            <person name="Campoy J."/>
            <person name="Schneeberger K."/>
            <person name="Spophaly S."/>
        </authorList>
    </citation>
    <scope>NUCLEOTIDE SEQUENCE [LARGE SCALE GENOMIC DNA]</scope>
    <source>
        <strain evidence="3">PruArmRojPasFocal</strain>
    </source>
</reference>
<feature type="compositionally biased region" description="Polar residues" evidence="1">
    <location>
        <begin position="52"/>
        <end position="61"/>
    </location>
</feature>
<protein>
    <submittedName>
        <fullName evidence="3">Uncharacterized protein</fullName>
    </submittedName>
</protein>
<evidence type="ECO:0000313" key="2">
    <source>
        <dbReference type="EMBL" id="CAB4262333.1"/>
    </source>
</evidence>
<evidence type="ECO:0000313" key="5">
    <source>
        <dbReference type="Proteomes" id="UP000507245"/>
    </source>
</evidence>
<name>A0A6J5VY40_PRUAR</name>
<dbReference type="OrthoDB" id="1175508at2759"/>
<accession>A0A6J5VY40</accession>
<dbReference type="AlphaFoldDB" id="A0A6J5VY40"/>
<dbReference type="Proteomes" id="UP000507245">
    <property type="component" value="Unassembled WGS sequence"/>
</dbReference>